<feature type="region of interest" description="Disordered" evidence="7">
    <location>
        <begin position="253"/>
        <end position="391"/>
    </location>
</feature>
<feature type="domain" description="Protein kinase" evidence="8">
    <location>
        <begin position="1049"/>
        <end position="1390"/>
    </location>
</feature>
<evidence type="ECO:0000256" key="5">
    <source>
        <dbReference type="ARBA" id="ARBA00022840"/>
    </source>
</evidence>
<feature type="region of interest" description="Disordered" evidence="7">
    <location>
        <begin position="751"/>
        <end position="832"/>
    </location>
</feature>
<organism evidence="9 10">
    <name type="scientific">Skeletonema marinoi</name>
    <dbReference type="NCBI Taxonomy" id="267567"/>
    <lineage>
        <taxon>Eukaryota</taxon>
        <taxon>Sar</taxon>
        <taxon>Stramenopiles</taxon>
        <taxon>Ochrophyta</taxon>
        <taxon>Bacillariophyta</taxon>
        <taxon>Coscinodiscophyceae</taxon>
        <taxon>Thalassiosirophycidae</taxon>
        <taxon>Thalassiosirales</taxon>
        <taxon>Skeletonemataceae</taxon>
        <taxon>Skeletonema</taxon>
        <taxon>Skeletonema marinoi-dohrnii complex</taxon>
    </lineage>
</organism>
<dbReference type="PANTHER" id="PTHR24058:SF124">
    <property type="entry name" value="PROTEIN KINASE SUPERFAMILY PROTEIN"/>
    <property type="match status" value="1"/>
</dbReference>
<comment type="caution">
    <text evidence="9">The sequence shown here is derived from an EMBL/GenBank/DDBJ whole genome shotgun (WGS) entry which is preliminary data.</text>
</comment>
<dbReference type="PROSITE" id="PS50011">
    <property type="entry name" value="PROTEIN_KINASE_DOM"/>
    <property type="match status" value="1"/>
</dbReference>
<dbReference type="GO" id="GO:0004674">
    <property type="term" value="F:protein serine/threonine kinase activity"/>
    <property type="evidence" value="ECO:0007669"/>
    <property type="project" value="UniProtKB-KW"/>
</dbReference>
<feature type="compositionally biased region" description="Low complexity" evidence="7">
    <location>
        <begin position="368"/>
        <end position="381"/>
    </location>
</feature>
<keyword evidence="1" id="KW-0723">Serine/threonine-protein kinase</keyword>
<feature type="region of interest" description="Disordered" evidence="7">
    <location>
        <begin position="1"/>
        <end position="150"/>
    </location>
</feature>
<dbReference type="EMBL" id="JATAAI010000006">
    <property type="protein sequence ID" value="KAK1744678.1"/>
    <property type="molecule type" value="Genomic_DNA"/>
</dbReference>
<feature type="compositionally biased region" description="Polar residues" evidence="7">
    <location>
        <begin position="141"/>
        <end position="150"/>
    </location>
</feature>
<feature type="compositionally biased region" description="Low complexity" evidence="7">
    <location>
        <begin position="168"/>
        <end position="184"/>
    </location>
</feature>
<dbReference type="PANTHER" id="PTHR24058">
    <property type="entry name" value="DUAL SPECIFICITY PROTEIN KINASE"/>
    <property type="match status" value="1"/>
</dbReference>
<evidence type="ECO:0000313" key="10">
    <source>
        <dbReference type="Proteomes" id="UP001224775"/>
    </source>
</evidence>
<evidence type="ECO:0000313" key="9">
    <source>
        <dbReference type="EMBL" id="KAK1744678.1"/>
    </source>
</evidence>
<feature type="compositionally biased region" description="Polar residues" evidence="7">
    <location>
        <begin position="687"/>
        <end position="702"/>
    </location>
</feature>
<keyword evidence="6" id="KW-0175">Coiled coil</keyword>
<feature type="compositionally biased region" description="Basic and acidic residues" evidence="7">
    <location>
        <begin position="822"/>
        <end position="832"/>
    </location>
</feature>
<reference evidence="9" key="1">
    <citation type="submission" date="2023-06" db="EMBL/GenBank/DDBJ databases">
        <title>Survivors Of The Sea: Transcriptome response of Skeletonema marinoi to long-term dormancy.</title>
        <authorList>
            <person name="Pinder M.I.M."/>
            <person name="Kourtchenko O."/>
            <person name="Robertson E.K."/>
            <person name="Larsson T."/>
            <person name="Maumus F."/>
            <person name="Osuna-Cruz C.M."/>
            <person name="Vancaester E."/>
            <person name="Stenow R."/>
            <person name="Vandepoele K."/>
            <person name="Ploug H."/>
            <person name="Bruchert V."/>
            <person name="Godhe A."/>
            <person name="Topel M."/>
        </authorList>
    </citation>
    <scope>NUCLEOTIDE SEQUENCE</scope>
    <source>
        <strain evidence="9">R05AC</strain>
    </source>
</reference>
<dbReference type="GO" id="GO:0004712">
    <property type="term" value="F:protein serine/threonine/tyrosine kinase activity"/>
    <property type="evidence" value="ECO:0007669"/>
    <property type="project" value="UniProtKB-EC"/>
</dbReference>
<gene>
    <name evidence="9" type="ORF">QTG54_003969</name>
</gene>
<keyword evidence="10" id="KW-1185">Reference proteome</keyword>
<dbReference type="InterPro" id="IPR008271">
    <property type="entry name" value="Ser/Thr_kinase_AS"/>
</dbReference>
<accession>A0AAD8YF29</accession>
<feature type="region of interest" description="Disordered" evidence="7">
    <location>
        <begin position="687"/>
        <end position="719"/>
    </location>
</feature>
<feature type="region of interest" description="Disordered" evidence="7">
    <location>
        <begin position="215"/>
        <end position="235"/>
    </location>
</feature>
<evidence type="ECO:0000256" key="7">
    <source>
        <dbReference type="SAM" id="MobiDB-lite"/>
    </source>
</evidence>
<evidence type="ECO:0000256" key="2">
    <source>
        <dbReference type="ARBA" id="ARBA00022679"/>
    </source>
</evidence>
<feature type="compositionally biased region" description="Polar residues" evidence="7">
    <location>
        <begin position="487"/>
        <end position="498"/>
    </location>
</feature>
<feature type="compositionally biased region" description="Low complexity" evidence="7">
    <location>
        <begin position="339"/>
        <end position="350"/>
    </location>
</feature>
<dbReference type="Gene3D" id="1.10.510.10">
    <property type="entry name" value="Transferase(Phosphotransferase) domain 1"/>
    <property type="match status" value="1"/>
</dbReference>
<dbReference type="Proteomes" id="UP001224775">
    <property type="component" value="Unassembled WGS sequence"/>
</dbReference>
<keyword evidence="4 9" id="KW-0418">Kinase</keyword>
<feature type="compositionally biased region" description="Acidic residues" evidence="7">
    <location>
        <begin position="270"/>
        <end position="297"/>
    </location>
</feature>
<proteinExistence type="predicted"/>
<feature type="coiled-coil region" evidence="6">
    <location>
        <begin position="925"/>
        <end position="952"/>
    </location>
</feature>
<evidence type="ECO:0000256" key="1">
    <source>
        <dbReference type="ARBA" id="ARBA00022527"/>
    </source>
</evidence>
<evidence type="ECO:0000256" key="3">
    <source>
        <dbReference type="ARBA" id="ARBA00022741"/>
    </source>
</evidence>
<name>A0AAD8YF29_9STRA</name>
<feature type="compositionally biased region" description="Basic and acidic residues" evidence="7">
    <location>
        <begin position="985"/>
        <end position="997"/>
    </location>
</feature>
<feature type="region of interest" description="Disordered" evidence="7">
    <location>
        <begin position="958"/>
        <end position="1004"/>
    </location>
</feature>
<dbReference type="SUPFAM" id="SSF56112">
    <property type="entry name" value="Protein kinase-like (PK-like)"/>
    <property type="match status" value="1"/>
</dbReference>
<dbReference type="SMART" id="SM00220">
    <property type="entry name" value="S_TKc"/>
    <property type="match status" value="1"/>
</dbReference>
<sequence length="1408" mass="154844">MSCIGDNNDEIVNRRSGGNCIDSTAKKSMSSSSSTSSSASVPVSDEAIDETEEVQRAISAAATSSSMAASAATTDNLNGSSSRIREGDTTTDSFLGGARSGDSPPPPERKLFGGVGTSKHNNNHSMAAPLPPGSPGKRNNKMTVSASSGPTKFQFYVPTTDYAAIGGNNNNSSNNNVVDSSTSSLGGGALPDPPSAAEESARRARSRLIQLQNNMKQSFSSSSSTAAGSGAGGAGAVNSTSIAAAAVQEINKNTEDEEEDDYPQMNFDPIESDDEVDPKDVNVNDDDEGSIYDDDDNVQPNASTAQPVGGRITHRIPPQQLKKKLHEGRGTTIGRSKSNQRNSSHNSTTSSGGGRYQQLNHSHHQQHHQQQQQHFHHSSPQLFAKKSTRRQSKDLYSDGIDLLETAANEARERDEVDTLNGSITYLRNLQLNADTTSTTTTTMTSSRKATPLPPPPPQPHPSQSDPRSQYVPTPRGVDNVDNIVRARSNSFDGDSKTANTTSSSNQNHQHHHRPLPPPPQQQQQQQQYRQVKSVPSTPSGNKRNRPKITAAEAMDYVMNASSTRVQKYNEDNNNNNNDGYDNEGDKAVDRMKAFLATISRGDEMPPADDDNADEMELLARRSGSILENDFEDSGDEIIDDDFEQSTSLSMHAEVKSPSTPSRYVENKHKSIIDNAKNQLDRLQFDNRQNSLLLGEQESVTSSPRRRKSSIDPPDLDEFGLTSINPSVLPLKTTNERLYGVEAVIPSSSYEHGISRQSAKDTSRAPVAALGPRSKRPGGITGVVLDVGSNESEQYRPQVAKERAPTSSYGGSGNRGIDPQDTVVEKRSQSETERLLSTEDFGDGQSISQMMSLCSHLLPIGFNSFFRNDNGNDVSLSWDDDDPDESGYIVHRLTDSELINVENAFEKMVDSFEQSSANKVRTGANDRNFERDLEEAEMILDQEEERYEAEIQAAHYSAALTSSEDDSDASSKSDDASSRLGSSKSRVYDKAENEERTSVPDFPGIFSPGQGKVGEMECFYLPIITKSQKTGFEPTKDLVLKPGSVFANNYLVQGELGSAAFSTAYRCIDLSSEEDEEGYQDEVCLKVIKNTKDYFDQSIDEIKILQLLKDTDRVQENNVVEMKSFFYHREHLVIVTELLRQNLYEFGKSIRESRGPAYFTRQRLSHITRQCLIALKFVHELGLMHCDIKPENILLGSYSRAIVKVIDFGSSSFVTDRQSSYIQSRSYRAPEVILGLPYGGKIDMWSLGCVLAEMYTGEVTFQNDSEVSMLSRIEAICGPFPRHMIAKGRNRHRIFTDSGLIYEKVSGRDAEESGSRSGSDDGAEEDLFDVYQPKMTTIAARLGFAADFLDRPKLSEGDEQRALFIDFVSKMLTIDPDRRPTAADALQHPWIMSSLDLTEDDIRYPPPDE</sequence>
<feature type="region of interest" description="Disordered" evidence="7">
    <location>
        <begin position="1305"/>
        <end position="1324"/>
    </location>
</feature>
<keyword evidence="3" id="KW-0547">Nucleotide-binding</keyword>
<feature type="compositionally biased region" description="Low complexity" evidence="7">
    <location>
        <begin position="57"/>
        <end position="74"/>
    </location>
</feature>
<evidence type="ECO:0000259" key="8">
    <source>
        <dbReference type="PROSITE" id="PS50011"/>
    </source>
</evidence>
<dbReference type="InterPro" id="IPR000719">
    <property type="entry name" value="Prot_kinase_dom"/>
</dbReference>
<dbReference type="CDD" id="cd14133">
    <property type="entry name" value="PKc_DYRK_like"/>
    <property type="match status" value="1"/>
</dbReference>
<evidence type="ECO:0000256" key="6">
    <source>
        <dbReference type="SAM" id="Coils"/>
    </source>
</evidence>
<dbReference type="EC" id="2.7.12.1" evidence="9"/>
<feature type="compositionally biased region" description="Low complexity" evidence="7">
    <location>
        <begin position="218"/>
        <end position="228"/>
    </location>
</feature>
<evidence type="ECO:0000256" key="4">
    <source>
        <dbReference type="ARBA" id="ARBA00022777"/>
    </source>
</evidence>
<feature type="region of interest" description="Disordered" evidence="7">
    <location>
        <begin position="167"/>
        <end position="203"/>
    </location>
</feature>
<dbReference type="InterPro" id="IPR011009">
    <property type="entry name" value="Kinase-like_dom_sf"/>
</dbReference>
<keyword evidence="5" id="KW-0067">ATP-binding</keyword>
<dbReference type="PROSITE" id="PS00108">
    <property type="entry name" value="PROTEIN_KINASE_ST"/>
    <property type="match status" value="1"/>
</dbReference>
<dbReference type="Gene3D" id="3.30.200.20">
    <property type="entry name" value="Phosphorylase Kinase, domain 1"/>
    <property type="match status" value="1"/>
</dbReference>
<keyword evidence="2 9" id="KW-0808">Transferase</keyword>
<feature type="region of interest" description="Disordered" evidence="7">
    <location>
        <begin position="434"/>
        <end position="553"/>
    </location>
</feature>
<dbReference type="GO" id="GO:0005524">
    <property type="term" value="F:ATP binding"/>
    <property type="evidence" value="ECO:0007669"/>
    <property type="project" value="UniProtKB-KW"/>
</dbReference>
<feature type="compositionally biased region" description="Low complexity" evidence="7">
    <location>
        <begin position="26"/>
        <end position="40"/>
    </location>
</feature>
<protein>
    <submittedName>
        <fullName evidence="9">Dual specificity protein kinase</fullName>
        <ecNumber evidence="9">2.7.12.1</ecNumber>
    </submittedName>
</protein>
<feature type="compositionally biased region" description="Polar residues" evidence="7">
    <location>
        <begin position="528"/>
        <end position="541"/>
    </location>
</feature>
<dbReference type="InterPro" id="IPR050494">
    <property type="entry name" value="Ser_Thr_dual-spec_kinase"/>
</dbReference>
<feature type="compositionally biased region" description="Pro residues" evidence="7">
    <location>
        <begin position="451"/>
        <end position="460"/>
    </location>
</feature>
<feature type="compositionally biased region" description="Low complexity" evidence="7">
    <location>
        <begin position="435"/>
        <end position="446"/>
    </location>
</feature>
<dbReference type="Pfam" id="PF00069">
    <property type="entry name" value="Pkinase"/>
    <property type="match status" value="1"/>
</dbReference>